<reference evidence="4 5" key="1">
    <citation type="submission" date="2014-06" db="EMBL/GenBank/DDBJ databases">
        <title>The Genome of the Aflatoxigenic Filamentous Fungus Aspergillus nomius.</title>
        <authorList>
            <person name="Moore M.G."/>
            <person name="Shannon B.M."/>
            <person name="Brian M.M."/>
        </authorList>
    </citation>
    <scope>NUCLEOTIDE SEQUENCE [LARGE SCALE GENOMIC DNA]</scope>
    <source>
        <strain evidence="4 5">NRRL 13137</strain>
    </source>
</reference>
<dbReference type="EMBL" id="JNOM01000595">
    <property type="protein sequence ID" value="KNG80486.1"/>
    <property type="molecule type" value="Genomic_DNA"/>
</dbReference>
<dbReference type="OrthoDB" id="10248936at2759"/>
<dbReference type="AlphaFoldDB" id="A0A0L1ILL4"/>
<keyword evidence="5" id="KW-1185">Reference proteome</keyword>
<evidence type="ECO:0000313" key="4">
    <source>
        <dbReference type="EMBL" id="KNG80486.1"/>
    </source>
</evidence>
<evidence type="ECO:0000256" key="1">
    <source>
        <dbReference type="ARBA" id="ARBA00014759"/>
    </source>
</evidence>
<dbReference type="PANTHER" id="PTHR11991">
    <property type="entry name" value="TRANSLATIONALLY CONTROLLED TUMOR PROTEIN-RELATED"/>
    <property type="match status" value="1"/>
</dbReference>
<gene>
    <name evidence="4" type="ORF">ANOM_011022</name>
</gene>
<sequence length="164" mass="18790">MSYFIDVISGDQLLSDDFPIKEVDDIVYEVDCKFIEVERAHDVDINANPSAEEEDDTIAKVNNVAHAFGLQRTSFDKKTYRDYISRYIRGIKTHLQETDPDRVEAFERGASQYAHKILSHFSSFDFYTGPSSHADGMVALLNYREDGDTPFFTFWKDGLQVADI</sequence>
<name>A0A0L1ILL4_ASPN3</name>
<dbReference type="InterPro" id="IPR011057">
    <property type="entry name" value="Mss4-like_sf"/>
</dbReference>
<comment type="similarity">
    <text evidence="2">Belongs to the TCTP family.</text>
</comment>
<dbReference type="GO" id="GO:0005737">
    <property type="term" value="C:cytoplasm"/>
    <property type="evidence" value="ECO:0007669"/>
    <property type="project" value="TreeGrafter"/>
</dbReference>
<dbReference type="STRING" id="1509407.A0A0L1ILL4"/>
<feature type="domain" description="TCTP" evidence="3">
    <location>
        <begin position="1"/>
        <end position="164"/>
    </location>
</feature>
<dbReference type="InterPro" id="IPR018105">
    <property type="entry name" value="Translational_control_tumour_p"/>
</dbReference>
<protein>
    <recommendedName>
        <fullName evidence="1">Translationally-controlled tumor protein homolog</fullName>
    </recommendedName>
</protein>
<dbReference type="PRINTS" id="PR01653">
    <property type="entry name" value="TCTPROTEIN"/>
</dbReference>
<evidence type="ECO:0000313" key="5">
    <source>
        <dbReference type="Proteomes" id="UP000037505"/>
    </source>
</evidence>
<dbReference type="Gene3D" id="2.170.150.10">
    <property type="entry name" value="Metal Binding Protein, Guanine Nucleotide Exchange Factor, Chain A"/>
    <property type="match status" value="1"/>
</dbReference>
<dbReference type="PANTHER" id="PTHR11991:SF0">
    <property type="entry name" value="TRANSLATIONALLY-CONTROLLED TUMOR PROTEIN"/>
    <property type="match status" value="1"/>
</dbReference>
<dbReference type="GO" id="GO:0005509">
    <property type="term" value="F:calcium ion binding"/>
    <property type="evidence" value="ECO:0007669"/>
    <property type="project" value="TreeGrafter"/>
</dbReference>
<dbReference type="GeneID" id="26812826"/>
<evidence type="ECO:0000259" key="3">
    <source>
        <dbReference type="PROSITE" id="PS51797"/>
    </source>
</evidence>
<dbReference type="Proteomes" id="UP000037505">
    <property type="component" value="Unassembled WGS sequence"/>
</dbReference>
<proteinExistence type="inferred from homology"/>
<comment type="caution">
    <text evidence="4">The sequence shown here is derived from an EMBL/GenBank/DDBJ whole genome shotgun (WGS) entry which is preliminary data.</text>
</comment>
<dbReference type="SUPFAM" id="SSF51316">
    <property type="entry name" value="Mss4-like"/>
    <property type="match status" value="1"/>
</dbReference>
<dbReference type="Pfam" id="PF00838">
    <property type="entry name" value="TCTP"/>
    <property type="match status" value="1"/>
</dbReference>
<dbReference type="InterPro" id="IPR011323">
    <property type="entry name" value="Mss4/transl-control_tumour"/>
</dbReference>
<dbReference type="PROSITE" id="PS51797">
    <property type="entry name" value="TCTP_3"/>
    <property type="match status" value="1"/>
</dbReference>
<evidence type="ECO:0000256" key="2">
    <source>
        <dbReference type="PROSITE-ProRule" id="PRU01133"/>
    </source>
</evidence>
<dbReference type="InterPro" id="IPR034737">
    <property type="entry name" value="TCTP"/>
</dbReference>
<accession>A0A0L1ILL4</accession>
<organism evidence="4 5">
    <name type="scientific">Aspergillus nomiae NRRL (strain ATCC 15546 / NRRL 13137 / CBS 260.88 / M93)</name>
    <dbReference type="NCBI Taxonomy" id="1509407"/>
    <lineage>
        <taxon>Eukaryota</taxon>
        <taxon>Fungi</taxon>
        <taxon>Dikarya</taxon>
        <taxon>Ascomycota</taxon>
        <taxon>Pezizomycotina</taxon>
        <taxon>Eurotiomycetes</taxon>
        <taxon>Eurotiomycetidae</taxon>
        <taxon>Eurotiales</taxon>
        <taxon>Aspergillaceae</taxon>
        <taxon>Aspergillus</taxon>
        <taxon>Aspergillus subgen. Circumdati</taxon>
    </lineage>
</organism>
<dbReference type="FunFam" id="2.170.150.10:FF:000002">
    <property type="entry name" value="Translationally-controlled tumor protein homolog"/>
    <property type="match status" value="1"/>
</dbReference>
<dbReference type="RefSeq" id="XP_015401409.1">
    <property type="nucleotide sequence ID" value="XM_015556278.1"/>
</dbReference>